<feature type="transmembrane region" description="Helical" evidence="7">
    <location>
        <begin position="214"/>
        <end position="240"/>
    </location>
</feature>
<sequence length="302" mass="31147">MTSVDVTEQLIAEHTITESAPATRGRTRRTIGTGGWVGAALLALVVLVTVLAPLLVGDPLEQDFTAILQAPSAAHPFGTDDLGRDILARTVFGGRTGLALTFLAATVASVLGLTLALLGSLAGGWVDGLTARLADVQLAVPSIVLAIVVLSFIGNSFVPIVAVLVLGSWVLTFRIIRGHTRAVVRQPYVEAARVAGAGPGAIAWRHLIPSVLPLFFVALTLSASSALLLEASLGFLGLGVQPPEPDWGQMVAAGRDSLSTSPLISVVPGLVVVVTAVALQLLGDGLAERFVGRDAIRTGVSR</sequence>
<evidence type="ECO:0000313" key="10">
    <source>
        <dbReference type="Proteomes" id="UP001589608"/>
    </source>
</evidence>
<comment type="subcellular location">
    <subcellularLocation>
        <location evidence="1 7">Cell membrane</location>
        <topology evidence="1 7">Multi-pass membrane protein</topology>
    </subcellularLocation>
</comment>
<evidence type="ECO:0000313" key="9">
    <source>
        <dbReference type="EMBL" id="MFB9443216.1"/>
    </source>
</evidence>
<name>A0ABV5M2Y2_9ACTN</name>
<proteinExistence type="inferred from homology"/>
<comment type="caution">
    <text evidence="9">The sequence shown here is derived from an EMBL/GenBank/DDBJ whole genome shotgun (WGS) entry which is preliminary data.</text>
</comment>
<dbReference type="InterPro" id="IPR000515">
    <property type="entry name" value="MetI-like"/>
</dbReference>
<dbReference type="Gene3D" id="1.10.3720.10">
    <property type="entry name" value="MetI-like"/>
    <property type="match status" value="1"/>
</dbReference>
<keyword evidence="4 7" id="KW-0812">Transmembrane</keyword>
<evidence type="ECO:0000256" key="1">
    <source>
        <dbReference type="ARBA" id="ARBA00004651"/>
    </source>
</evidence>
<keyword evidence="2 7" id="KW-0813">Transport</keyword>
<keyword evidence="10" id="KW-1185">Reference proteome</keyword>
<dbReference type="InterPro" id="IPR035906">
    <property type="entry name" value="MetI-like_sf"/>
</dbReference>
<protein>
    <submittedName>
        <fullName evidence="9">ABC transporter permease</fullName>
    </submittedName>
</protein>
<dbReference type="RefSeq" id="WP_223103669.1">
    <property type="nucleotide sequence ID" value="NZ_CP061913.1"/>
</dbReference>
<dbReference type="InterPro" id="IPR050366">
    <property type="entry name" value="BP-dependent_transpt_permease"/>
</dbReference>
<feature type="transmembrane region" description="Helical" evidence="7">
    <location>
        <begin position="98"/>
        <end position="121"/>
    </location>
</feature>
<feature type="transmembrane region" description="Helical" evidence="7">
    <location>
        <begin position="34"/>
        <end position="56"/>
    </location>
</feature>
<organism evidence="9 10">
    <name type="scientific">Dactylosporangium vinaceum</name>
    <dbReference type="NCBI Taxonomy" id="53362"/>
    <lineage>
        <taxon>Bacteria</taxon>
        <taxon>Bacillati</taxon>
        <taxon>Actinomycetota</taxon>
        <taxon>Actinomycetes</taxon>
        <taxon>Micromonosporales</taxon>
        <taxon>Micromonosporaceae</taxon>
        <taxon>Dactylosporangium</taxon>
    </lineage>
</organism>
<dbReference type="SUPFAM" id="SSF161098">
    <property type="entry name" value="MetI-like"/>
    <property type="match status" value="1"/>
</dbReference>
<gene>
    <name evidence="9" type="ORF">ACFFTR_08990</name>
</gene>
<feature type="transmembrane region" description="Helical" evidence="7">
    <location>
        <begin position="133"/>
        <end position="153"/>
    </location>
</feature>
<feature type="domain" description="ABC transmembrane type-1" evidence="8">
    <location>
        <begin position="94"/>
        <end position="283"/>
    </location>
</feature>
<keyword evidence="6 7" id="KW-0472">Membrane</keyword>
<evidence type="ECO:0000256" key="6">
    <source>
        <dbReference type="ARBA" id="ARBA00023136"/>
    </source>
</evidence>
<dbReference type="PROSITE" id="PS50928">
    <property type="entry name" value="ABC_TM1"/>
    <property type="match status" value="1"/>
</dbReference>
<feature type="transmembrane region" description="Helical" evidence="7">
    <location>
        <begin position="159"/>
        <end position="176"/>
    </location>
</feature>
<dbReference type="Proteomes" id="UP001589608">
    <property type="component" value="Unassembled WGS sequence"/>
</dbReference>
<evidence type="ECO:0000256" key="3">
    <source>
        <dbReference type="ARBA" id="ARBA00022475"/>
    </source>
</evidence>
<dbReference type="PANTHER" id="PTHR43386:SF1">
    <property type="entry name" value="D,D-DIPEPTIDE TRANSPORT SYSTEM PERMEASE PROTEIN DDPC-RELATED"/>
    <property type="match status" value="1"/>
</dbReference>
<evidence type="ECO:0000256" key="4">
    <source>
        <dbReference type="ARBA" id="ARBA00022692"/>
    </source>
</evidence>
<evidence type="ECO:0000259" key="8">
    <source>
        <dbReference type="PROSITE" id="PS50928"/>
    </source>
</evidence>
<dbReference type="CDD" id="cd06261">
    <property type="entry name" value="TM_PBP2"/>
    <property type="match status" value="1"/>
</dbReference>
<dbReference type="EMBL" id="JBHMCA010000020">
    <property type="protein sequence ID" value="MFB9443216.1"/>
    <property type="molecule type" value="Genomic_DNA"/>
</dbReference>
<feature type="transmembrane region" description="Helical" evidence="7">
    <location>
        <begin position="260"/>
        <end position="283"/>
    </location>
</feature>
<keyword evidence="3" id="KW-1003">Cell membrane</keyword>
<keyword evidence="5 7" id="KW-1133">Transmembrane helix</keyword>
<dbReference type="PANTHER" id="PTHR43386">
    <property type="entry name" value="OLIGOPEPTIDE TRANSPORT SYSTEM PERMEASE PROTEIN APPC"/>
    <property type="match status" value="1"/>
</dbReference>
<evidence type="ECO:0000256" key="2">
    <source>
        <dbReference type="ARBA" id="ARBA00022448"/>
    </source>
</evidence>
<evidence type="ECO:0000256" key="7">
    <source>
        <dbReference type="RuleBase" id="RU363032"/>
    </source>
</evidence>
<reference evidence="9 10" key="1">
    <citation type="submission" date="2024-09" db="EMBL/GenBank/DDBJ databases">
        <authorList>
            <person name="Sun Q."/>
            <person name="Mori K."/>
        </authorList>
    </citation>
    <scope>NUCLEOTIDE SEQUENCE [LARGE SCALE GENOMIC DNA]</scope>
    <source>
        <strain evidence="9 10">JCM 3307</strain>
    </source>
</reference>
<dbReference type="Pfam" id="PF00528">
    <property type="entry name" value="BPD_transp_1"/>
    <property type="match status" value="1"/>
</dbReference>
<accession>A0ABV5M2Y2</accession>
<evidence type="ECO:0000256" key="5">
    <source>
        <dbReference type="ARBA" id="ARBA00022989"/>
    </source>
</evidence>
<comment type="similarity">
    <text evidence="7">Belongs to the binding-protein-dependent transport system permease family.</text>
</comment>